<evidence type="ECO:0000313" key="9">
    <source>
        <dbReference type="Proteomes" id="UP001302126"/>
    </source>
</evidence>
<dbReference type="EMBL" id="MU864543">
    <property type="protein sequence ID" value="KAK4183512.1"/>
    <property type="molecule type" value="Genomic_DNA"/>
</dbReference>
<evidence type="ECO:0000259" key="7">
    <source>
        <dbReference type="Pfam" id="PF07732"/>
    </source>
</evidence>
<feature type="domain" description="Plastocyanin-like" evidence="6">
    <location>
        <begin position="385"/>
        <end position="505"/>
    </location>
</feature>
<dbReference type="AlphaFoldDB" id="A0AAN6WNN6"/>
<feature type="domain" description="Plastocyanin-like" evidence="7">
    <location>
        <begin position="84"/>
        <end position="193"/>
    </location>
</feature>
<sequence length="621" mass="69751">MLSKLLSPILLAAVVAAPSVLGRATESPKKLVARKDWEGAAYTWLYQFPLPIPPVKQPKQTITNPVTNNPIDYYEVTINQFTQQVYPGKGPATLVGYDGISPGPTFIIPRGRETVVRFINNATIENSVHLHGSYSRAPWDGWAEDITQPGEFKDYYYPNSQPGRLLWYHDHAFMHTAENAYYGQAGAYIIHDAAEDALGLPSGYGVYDIPLILSAKQYLNDGSLKTTNGETTSLYGDVIHVNGQPWPFFNVEPRKYRLRFLDAAVSRTFQLYFQRQTGSTAKINFQVIATDAGLMTKPVTTNNLYISIGERYEVIFDFAPFAGQNITLRNSEDVGADDDYLHTDKVMRFVVGSTPVTDASVVPTTLATVNFPRPNGTAVDRSFEFHRSNGEWQINGVVFADINNRVLANVPRGTVEIWELENGGGGWSHPIHVHLVDFRVIYRSDDDDRIVYDYEKFGLKDVVWLAPNEVVRVEAHYAPWDGVYMFHCHNLIHEDHDMMAAFNVTALPDFGYPETAFRDPMESRWRAEPVTAAKFTPAAITTKVQFMASLQPYNNVEEVLDELDAYYGITKRDLAGPVAPRRVPPNQVFARHGGASQSEKPKQKTRRMRVDSEGNLSEVVN</sequence>
<keyword evidence="4" id="KW-0732">Signal</keyword>
<dbReference type="InterPro" id="IPR001117">
    <property type="entry name" value="Cu-oxidase_2nd"/>
</dbReference>
<evidence type="ECO:0000313" key="8">
    <source>
        <dbReference type="EMBL" id="KAK4183512.1"/>
    </source>
</evidence>
<dbReference type="PANTHER" id="PTHR48267:SF1">
    <property type="entry name" value="BILIRUBIN OXIDASE"/>
    <property type="match status" value="1"/>
</dbReference>
<dbReference type="Pfam" id="PF07731">
    <property type="entry name" value="Cu-oxidase_2"/>
    <property type="match status" value="1"/>
</dbReference>
<organism evidence="8 9">
    <name type="scientific">Podospora australis</name>
    <dbReference type="NCBI Taxonomy" id="1536484"/>
    <lineage>
        <taxon>Eukaryota</taxon>
        <taxon>Fungi</taxon>
        <taxon>Dikarya</taxon>
        <taxon>Ascomycota</taxon>
        <taxon>Pezizomycotina</taxon>
        <taxon>Sordariomycetes</taxon>
        <taxon>Sordariomycetidae</taxon>
        <taxon>Sordariales</taxon>
        <taxon>Podosporaceae</taxon>
        <taxon>Podospora</taxon>
    </lineage>
</organism>
<evidence type="ECO:0000259" key="5">
    <source>
        <dbReference type="Pfam" id="PF00394"/>
    </source>
</evidence>
<dbReference type="Gene3D" id="2.60.40.420">
    <property type="entry name" value="Cupredoxins - blue copper proteins"/>
    <property type="match status" value="3"/>
</dbReference>
<name>A0AAN6WNN6_9PEZI</name>
<dbReference type="Proteomes" id="UP001302126">
    <property type="component" value="Unassembled WGS sequence"/>
</dbReference>
<keyword evidence="2" id="KW-0186">Copper</keyword>
<gene>
    <name evidence="8" type="ORF">QBC35DRAFT_467247</name>
</gene>
<comment type="similarity">
    <text evidence="1">Belongs to the multicopper oxidase family.</text>
</comment>
<dbReference type="GO" id="GO:0005507">
    <property type="term" value="F:copper ion binding"/>
    <property type="evidence" value="ECO:0007669"/>
    <property type="project" value="InterPro"/>
</dbReference>
<dbReference type="GO" id="GO:0016491">
    <property type="term" value="F:oxidoreductase activity"/>
    <property type="evidence" value="ECO:0007669"/>
    <property type="project" value="InterPro"/>
</dbReference>
<dbReference type="InterPro" id="IPR008972">
    <property type="entry name" value="Cupredoxin"/>
</dbReference>
<dbReference type="CDD" id="cd13889">
    <property type="entry name" value="CuRO_3_BOD"/>
    <property type="match status" value="1"/>
</dbReference>
<evidence type="ECO:0000256" key="2">
    <source>
        <dbReference type="ARBA" id="ARBA00023008"/>
    </source>
</evidence>
<evidence type="ECO:0000256" key="1">
    <source>
        <dbReference type="ARBA" id="ARBA00010609"/>
    </source>
</evidence>
<evidence type="ECO:0000256" key="3">
    <source>
        <dbReference type="SAM" id="MobiDB-lite"/>
    </source>
</evidence>
<reference evidence="8" key="2">
    <citation type="submission" date="2023-05" db="EMBL/GenBank/DDBJ databases">
        <authorList>
            <consortium name="Lawrence Berkeley National Laboratory"/>
            <person name="Steindorff A."/>
            <person name="Hensen N."/>
            <person name="Bonometti L."/>
            <person name="Westerberg I."/>
            <person name="Brannstrom I.O."/>
            <person name="Guillou S."/>
            <person name="Cros-Aarteil S."/>
            <person name="Calhoun S."/>
            <person name="Haridas S."/>
            <person name="Kuo A."/>
            <person name="Mondo S."/>
            <person name="Pangilinan J."/>
            <person name="Riley R."/>
            <person name="Labutti K."/>
            <person name="Andreopoulos B."/>
            <person name="Lipzen A."/>
            <person name="Chen C."/>
            <person name="Yanf M."/>
            <person name="Daum C."/>
            <person name="Ng V."/>
            <person name="Clum A."/>
            <person name="Ohm R."/>
            <person name="Martin F."/>
            <person name="Silar P."/>
            <person name="Natvig D."/>
            <person name="Lalanne C."/>
            <person name="Gautier V."/>
            <person name="Ament-Velasquez S.L."/>
            <person name="Kruys A."/>
            <person name="Hutchinson M.I."/>
            <person name="Powell A.J."/>
            <person name="Barry K."/>
            <person name="Miller A.N."/>
            <person name="Grigoriev I.V."/>
            <person name="Debuchy R."/>
            <person name="Gladieux P."/>
            <person name="Thoren M.H."/>
            <person name="Johannesson H."/>
        </authorList>
    </citation>
    <scope>NUCLEOTIDE SEQUENCE</scope>
    <source>
        <strain evidence="8">PSN309</strain>
    </source>
</reference>
<dbReference type="InterPro" id="IPR011706">
    <property type="entry name" value="Cu-oxidase_C"/>
</dbReference>
<evidence type="ECO:0000259" key="6">
    <source>
        <dbReference type="Pfam" id="PF07731"/>
    </source>
</evidence>
<feature type="signal peptide" evidence="4">
    <location>
        <begin position="1"/>
        <end position="22"/>
    </location>
</feature>
<dbReference type="PANTHER" id="PTHR48267">
    <property type="entry name" value="CUPREDOXIN SUPERFAMILY PROTEIN"/>
    <property type="match status" value="1"/>
</dbReference>
<accession>A0AAN6WNN6</accession>
<protein>
    <submittedName>
        <fullName evidence="8">Bilirubin oxidase</fullName>
    </submittedName>
</protein>
<dbReference type="InterPro" id="IPR011707">
    <property type="entry name" value="Cu-oxidase-like_N"/>
</dbReference>
<feature type="chain" id="PRO_5042857971" evidence="4">
    <location>
        <begin position="23"/>
        <end position="621"/>
    </location>
</feature>
<dbReference type="Pfam" id="PF07732">
    <property type="entry name" value="Cu-oxidase_3"/>
    <property type="match status" value="1"/>
</dbReference>
<feature type="domain" description="Plastocyanin-like" evidence="5">
    <location>
        <begin position="228"/>
        <end position="320"/>
    </location>
</feature>
<dbReference type="InterPro" id="IPR045087">
    <property type="entry name" value="Cu-oxidase_fam"/>
</dbReference>
<evidence type="ECO:0000256" key="4">
    <source>
        <dbReference type="SAM" id="SignalP"/>
    </source>
</evidence>
<comment type="caution">
    <text evidence="8">The sequence shown here is derived from an EMBL/GenBank/DDBJ whole genome shotgun (WGS) entry which is preliminary data.</text>
</comment>
<dbReference type="SUPFAM" id="SSF49503">
    <property type="entry name" value="Cupredoxins"/>
    <property type="match status" value="3"/>
</dbReference>
<feature type="region of interest" description="Disordered" evidence="3">
    <location>
        <begin position="577"/>
        <end position="621"/>
    </location>
</feature>
<proteinExistence type="inferred from homology"/>
<dbReference type="Pfam" id="PF00394">
    <property type="entry name" value="Cu-oxidase"/>
    <property type="match status" value="1"/>
</dbReference>
<keyword evidence="9" id="KW-1185">Reference proteome</keyword>
<reference evidence="8" key="1">
    <citation type="journal article" date="2023" name="Mol. Phylogenet. Evol.">
        <title>Genome-scale phylogeny and comparative genomics of the fungal order Sordariales.</title>
        <authorList>
            <person name="Hensen N."/>
            <person name="Bonometti L."/>
            <person name="Westerberg I."/>
            <person name="Brannstrom I.O."/>
            <person name="Guillou S."/>
            <person name="Cros-Aarteil S."/>
            <person name="Calhoun S."/>
            <person name="Haridas S."/>
            <person name="Kuo A."/>
            <person name="Mondo S."/>
            <person name="Pangilinan J."/>
            <person name="Riley R."/>
            <person name="LaButti K."/>
            <person name="Andreopoulos B."/>
            <person name="Lipzen A."/>
            <person name="Chen C."/>
            <person name="Yan M."/>
            <person name="Daum C."/>
            <person name="Ng V."/>
            <person name="Clum A."/>
            <person name="Steindorff A."/>
            <person name="Ohm R.A."/>
            <person name="Martin F."/>
            <person name="Silar P."/>
            <person name="Natvig D.O."/>
            <person name="Lalanne C."/>
            <person name="Gautier V."/>
            <person name="Ament-Velasquez S.L."/>
            <person name="Kruys A."/>
            <person name="Hutchinson M.I."/>
            <person name="Powell A.J."/>
            <person name="Barry K."/>
            <person name="Miller A.N."/>
            <person name="Grigoriev I.V."/>
            <person name="Debuchy R."/>
            <person name="Gladieux P."/>
            <person name="Hiltunen Thoren M."/>
            <person name="Johannesson H."/>
        </authorList>
    </citation>
    <scope>NUCLEOTIDE SEQUENCE</scope>
    <source>
        <strain evidence="8">PSN309</strain>
    </source>
</reference>